<reference evidence="2" key="1">
    <citation type="submission" date="2022-05" db="EMBL/GenBank/DDBJ databases">
        <authorList>
            <person name="Okamura Y."/>
        </authorList>
    </citation>
    <scope>NUCLEOTIDE SEQUENCE</scope>
</reference>
<dbReference type="SUPFAM" id="SSF52980">
    <property type="entry name" value="Restriction endonuclease-like"/>
    <property type="match status" value="1"/>
</dbReference>
<dbReference type="InterPro" id="IPR019080">
    <property type="entry name" value="YqaJ_viral_recombinase"/>
</dbReference>
<feature type="domain" description="YqaJ viral recombinase" evidence="1">
    <location>
        <begin position="2"/>
        <end position="86"/>
    </location>
</feature>
<dbReference type="EMBL" id="CALOZG010000040">
    <property type="protein sequence ID" value="CAH4034191.1"/>
    <property type="molecule type" value="Genomic_DNA"/>
</dbReference>
<dbReference type="PANTHER" id="PTHR46609">
    <property type="entry name" value="EXONUCLEASE, PHAGE-TYPE/RECB, C-TERMINAL DOMAIN-CONTAINING PROTEIN"/>
    <property type="match status" value="1"/>
</dbReference>
<dbReference type="Pfam" id="PF09588">
    <property type="entry name" value="YqaJ"/>
    <property type="match status" value="1"/>
</dbReference>
<dbReference type="InterPro" id="IPR011335">
    <property type="entry name" value="Restrct_endonuc-II-like"/>
</dbReference>
<dbReference type="PANTHER" id="PTHR46609:SF8">
    <property type="entry name" value="YQAJ VIRAL RECOMBINASE DOMAIN-CONTAINING PROTEIN"/>
    <property type="match status" value="1"/>
</dbReference>
<evidence type="ECO:0000259" key="1">
    <source>
        <dbReference type="Pfam" id="PF09588"/>
    </source>
</evidence>
<name>A0A9P0XH04_PIEBR</name>
<protein>
    <recommendedName>
        <fullName evidence="1">YqaJ viral recombinase domain-containing protein</fullName>
    </recommendedName>
</protein>
<dbReference type="InterPro" id="IPR051703">
    <property type="entry name" value="NF-kappa-B_Signaling_Reg"/>
</dbReference>
<dbReference type="Proteomes" id="UP001152562">
    <property type="component" value="Unassembled WGS sequence"/>
</dbReference>
<evidence type="ECO:0000313" key="3">
    <source>
        <dbReference type="Proteomes" id="UP001152562"/>
    </source>
</evidence>
<dbReference type="CDD" id="cd22343">
    <property type="entry name" value="PDDEXK_lambda_exonuclease-like"/>
    <property type="match status" value="1"/>
</dbReference>
<dbReference type="GO" id="GO:0006281">
    <property type="term" value="P:DNA repair"/>
    <property type="evidence" value="ECO:0007669"/>
    <property type="project" value="UniProtKB-ARBA"/>
</dbReference>
<proteinExistence type="predicted"/>
<sequence>MWSKHREVRITASKFHTICHLRSSNQESYACQFLCQQKFTSRSTNHGIIHEKVALQQYMEETNLQVFECGLFISSERPYLGASPDASKSSSIMMVASLVMRP</sequence>
<comment type="caution">
    <text evidence="2">The sequence shown here is derived from an EMBL/GenBank/DDBJ whole genome shotgun (WGS) entry which is preliminary data.</text>
</comment>
<organism evidence="2 3">
    <name type="scientific">Pieris brassicae</name>
    <name type="common">White butterfly</name>
    <name type="synonym">Large white butterfly</name>
    <dbReference type="NCBI Taxonomy" id="7116"/>
    <lineage>
        <taxon>Eukaryota</taxon>
        <taxon>Metazoa</taxon>
        <taxon>Ecdysozoa</taxon>
        <taxon>Arthropoda</taxon>
        <taxon>Hexapoda</taxon>
        <taxon>Insecta</taxon>
        <taxon>Pterygota</taxon>
        <taxon>Neoptera</taxon>
        <taxon>Endopterygota</taxon>
        <taxon>Lepidoptera</taxon>
        <taxon>Glossata</taxon>
        <taxon>Ditrysia</taxon>
        <taxon>Papilionoidea</taxon>
        <taxon>Pieridae</taxon>
        <taxon>Pierinae</taxon>
        <taxon>Pieris</taxon>
    </lineage>
</organism>
<evidence type="ECO:0000313" key="2">
    <source>
        <dbReference type="EMBL" id="CAH4034191.1"/>
    </source>
</evidence>
<accession>A0A9P0XH04</accession>
<dbReference type="AlphaFoldDB" id="A0A9P0XH04"/>
<dbReference type="Gene3D" id="3.90.320.10">
    <property type="match status" value="1"/>
</dbReference>
<keyword evidence="3" id="KW-1185">Reference proteome</keyword>
<gene>
    <name evidence="2" type="ORF">PIBRA_LOCUS10399</name>
</gene>
<dbReference type="InterPro" id="IPR011604">
    <property type="entry name" value="PDDEXK-like_dom_sf"/>
</dbReference>